<feature type="non-terminal residue" evidence="1">
    <location>
        <position position="1"/>
    </location>
</feature>
<name>X1LZZ4_9ZZZZ</name>
<protein>
    <submittedName>
        <fullName evidence="1">Uncharacterized protein</fullName>
    </submittedName>
</protein>
<accession>X1LZZ4</accession>
<organism evidence="1">
    <name type="scientific">marine sediment metagenome</name>
    <dbReference type="NCBI Taxonomy" id="412755"/>
    <lineage>
        <taxon>unclassified sequences</taxon>
        <taxon>metagenomes</taxon>
        <taxon>ecological metagenomes</taxon>
    </lineage>
</organism>
<evidence type="ECO:0000313" key="1">
    <source>
        <dbReference type="EMBL" id="GAI24663.1"/>
    </source>
</evidence>
<proteinExistence type="predicted"/>
<dbReference type="AlphaFoldDB" id="X1LZZ4"/>
<sequence length="114" mass="13496">YTSDHSCCGTHAFKRSPDFFPTSRADREEQFKIFPSKEHEIIYIETMLDRKFSDKRVFGYTIAVHNNFNLAFLRKLPEICRQPICHIYRRCDEATPRQSSTLPNARFRFELGSD</sequence>
<dbReference type="EMBL" id="BARV01013632">
    <property type="protein sequence ID" value="GAI24663.1"/>
    <property type="molecule type" value="Genomic_DNA"/>
</dbReference>
<gene>
    <name evidence="1" type="ORF">S06H3_24480</name>
</gene>
<reference evidence="1" key="1">
    <citation type="journal article" date="2014" name="Front. Microbiol.">
        <title>High frequency of phylogenetically diverse reductive dehalogenase-homologous genes in deep subseafloor sedimentary metagenomes.</title>
        <authorList>
            <person name="Kawai M."/>
            <person name="Futagami T."/>
            <person name="Toyoda A."/>
            <person name="Takaki Y."/>
            <person name="Nishi S."/>
            <person name="Hori S."/>
            <person name="Arai W."/>
            <person name="Tsubouchi T."/>
            <person name="Morono Y."/>
            <person name="Uchiyama I."/>
            <person name="Ito T."/>
            <person name="Fujiyama A."/>
            <person name="Inagaki F."/>
            <person name="Takami H."/>
        </authorList>
    </citation>
    <scope>NUCLEOTIDE SEQUENCE</scope>
    <source>
        <strain evidence="1">Expedition CK06-06</strain>
    </source>
</reference>
<comment type="caution">
    <text evidence="1">The sequence shown here is derived from an EMBL/GenBank/DDBJ whole genome shotgun (WGS) entry which is preliminary data.</text>
</comment>